<feature type="transmembrane region" description="Helical" evidence="1">
    <location>
        <begin position="99"/>
        <end position="119"/>
    </location>
</feature>
<dbReference type="InterPro" id="IPR000326">
    <property type="entry name" value="PAP2/HPO"/>
</dbReference>
<dbReference type="CDD" id="cd03392">
    <property type="entry name" value="PAP2_like_2"/>
    <property type="match status" value="1"/>
</dbReference>
<evidence type="ECO:0000256" key="1">
    <source>
        <dbReference type="SAM" id="Phobius"/>
    </source>
</evidence>
<keyword evidence="1" id="KW-0472">Membrane</keyword>
<feature type="transmembrane region" description="Helical" evidence="1">
    <location>
        <begin position="69"/>
        <end position="92"/>
    </location>
</feature>
<keyword evidence="4" id="KW-1185">Reference proteome</keyword>
<dbReference type="PANTHER" id="PTHR14969">
    <property type="entry name" value="SPHINGOSINE-1-PHOSPHATE PHOSPHOHYDROLASE"/>
    <property type="match status" value="1"/>
</dbReference>
<reference evidence="4" key="1">
    <citation type="journal article" date="2019" name="Int. J. Syst. Evol. Microbiol.">
        <title>The Global Catalogue of Microorganisms (GCM) 10K type strain sequencing project: providing services to taxonomists for standard genome sequencing and annotation.</title>
        <authorList>
            <consortium name="The Broad Institute Genomics Platform"/>
            <consortium name="The Broad Institute Genome Sequencing Center for Infectious Disease"/>
            <person name="Wu L."/>
            <person name="Ma J."/>
        </authorList>
    </citation>
    <scope>NUCLEOTIDE SEQUENCE [LARGE SCALE GENOMIC DNA]</scope>
    <source>
        <strain evidence="4">CGMCC 1.16306</strain>
    </source>
</reference>
<sequence length="159" mass="17724">MKAITFFGAGKVLMTIAIVISIYFIVFQRRPVAGVVFMICVIGSSYLFQDLKVIFHRPRPLDRLIDIGGYSYPSGHATMSTACYGMIAFLLYKYIKHQFNAFVWFFVIAGLWVLLIGASRVYLGVHYPSDVLAGMAVGGIWLLICVFTVNQLSPGLGRK</sequence>
<organism evidence="3 4">
    <name type="scientific">Camelliibacillus cellulosilyticus</name>
    <dbReference type="NCBI Taxonomy" id="2174486"/>
    <lineage>
        <taxon>Bacteria</taxon>
        <taxon>Bacillati</taxon>
        <taxon>Bacillota</taxon>
        <taxon>Bacilli</taxon>
        <taxon>Bacillales</taxon>
        <taxon>Sporolactobacillaceae</taxon>
        <taxon>Camelliibacillus</taxon>
    </lineage>
</organism>
<name>A0ABV9GSA0_9BACL</name>
<dbReference type="PANTHER" id="PTHR14969:SF13">
    <property type="entry name" value="AT30094P"/>
    <property type="match status" value="1"/>
</dbReference>
<gene>
    <name evidence="3" type="ORF">ACFO4N_12760</name>
</gene>
<feature type="domain" description="Phosphatidic acid phosphatase type 2/haloperoxidase" evidence="2">
    <location>
        <begin position="33"/>
        <end position="146"/>
    </location>
</feature>
<feature type="transmembrane region" description="Helical" evidence="1">
    <location>
        <begin position="131"/>
        <end position="149"/>
    </location>
</feature>
<feature type="transmembrane region" description="Helical" evidence="1">
    <location>
        <begin position="32"/>
        <end position="49"/>
    </location>
</feature>
<evidence type="ECO:0000313" key="3">
    <source>
        <dbReference type="EMBL" id="MFC4619585.1"/>
    </source>
</evidence>
<dbReference type="InterPro" id="IPR036938">
    <property type="entry name" value="PAP2/HPO_sf"/>
</dbReference>
<keyword evidence="1" id="KW-1133">Transmembrane helix</keyword>
<evidence type="ECO:0000313" key="4">
    <source>
        <dbReference type="Proteomes" id="UP001596022"/>
    </source>
</evidence>
<dbReference type="Gene3D" id="1.20.144.10">
    <property type="entry name" value="Phosphatidic acid phosphatase type 2/haloperoxidase"/>
    <property type="match status" value="1"/>
</dbReference>
<keyword evidence="1" id="KW-0812">Transmembrane</keyword>
<protein>
    <submittedName>
        <fullName evidence="3">Phosphatase PAP2 family protein</fullName>
    </submittedName>
</protein>
<feature type="transmembrane region" description="Helical" evidence="1">
    <location>
        <begin position="6"/>
        <end position="25"/>
    </location>
</feature>
<comment type="caution">
    <text evidence="3">The sequence shown here is derived from an EMBL/GenBank/DDBJ whole genome shotgun (WGS) entry which is preliminary data.</text>
</comment>
<dbReference type="SUPFAM" id="SSF48317">
    <property type="entry name" value="Acid phosphatase/Vanadium-dependent haloperoxidase"/>
    <property type="match status" value="1"/>
</dbReference>
<dbReference type="EMBL" id="JBHSFW010000010">
    <property type="protein sequence ID" value="MFC4619585.1"/>
    <property type="molecule type" value="Genomic_DNA"/>
</dbReference>
<accession>A0ABV9GSA0</accession>
<dbReference type="Pfam" id="PF01569">
    <property type="entry name" value="PAP2"/>
    <property type="match status" value="1"/>
</dbReference>
<proteinExistence type="predicted"/>
<dbReference type="Proteomes" id="UP001596022">
    <property type="component" value="Unassembled WGS sequence"/>
</dbReference>
<evidence type="ECO:0000259" key="2">
    <source>
        <dbReference type="SMART" id="SM00014"/>
    </source>
</evidence>
<dbReference type="SMART" id="SM00014">
    <property type="entry name" value="acidPPc"/>
    <property type="match status" value="1"/>
</dbReference>